<dbReference type="Gene3D" id="3.20.10.10">
    <property type="entry name" value="D-amino Acid Aminotransferase, subunit A, domain 2"/>
    <property type="match status" value="1"/>
</dbReference>
<evidence type="ECO:0000256" key="7">
    <source>
        <dbReference type="ARBA" id="ARBA00022576"/>
    </source>
</evidence>
<comment type="catalytic activity">
    <reaction evidence="12 17">
        <text>L-valine + 2-oxoglutarate = 3-methyl-2-oxobutanoate + L-glutamate</text>
        <dbReference type="Rhea" id="RHEA:24813"/>
        <dbReference type="ChEBI" id="CHEBI:11851"/>
        <dbReference type="ChEBI" id="CHEBI:16810"/>
        <dbReference type="ChEBI" id="CHEBI:29985"/>
        <dbReference type="ChEBI" id="CHEBI:57762"/>
        <dbReference type="EC" id="2.6.1.42"/>
    </reaction>
</comment>
<keyword evidence="8 17" id="KW-0028">Amino-acid biosynthesis</keyword>
<evidence type="ECO:0000256" key="16">
    <source>
        <dbReference type="RuleBase" id="RU004516"/>
    </source>
</evidence>
<comment type="catalytic activity">
    <reaction evidence="14 17">
        <text>L-leucine + 2-oxoglutarate = 4-methyl-2-oxopentanoate + L-glutamate</text>
        <dbReference type="Rhea" id="RHEA:18321"/>
        <dbReference type="ChEBI" id="CHEBI:16810"/>
        <dbReference type="ChEBI" id="CHEBI:17865"/>
        <dbReference type="ChEBI" id="CHEBI:29985"/>
        <dbReference type="ChEBI" id="CHEBI:57427"/>
        <dbReference type="EC" id="2.6.1.42"/>
    </reaction>
</comment>
<comment type="catalytic activity">
    <reaction evidence="13 17">
        <text>L-isoleucine + 2-oxoglutarate = (S)-3-methyl-2-oxopentanoate + L-glutamate</text>
        <dbReference type="Rhea" id="RHEA:24801"/>
        <dbReference type="ChEBI" id="CHEBI:16810"/>
        <dbReference type="ChEBI" id="CHEBI:29985"/>
        <dbReference type="ChEBI" id="CHEBI:35146"/>
        <dbReference type="ChEBI" id="CHEBI:58045"/>
        <dbReference type="EC" id="2.6.1.42"/>
    </reaction>
</comment>
<evidence type="ECO:0000256" key="6">
    <source>
        <dbReference type="ARBA" id="ARBA00009320"/>
    </source>
</evidence>
<dbReference type="Proteomes" id="UP001279681">
    <property type="component" value="Unassembled WGS sequence"/>
</dbReference>
<evidence type="ECO:0000256" key="8">
    <source>
        <dbReference type="ARBA" id="ARBA00022605"/>
    </source>
</evidence>
<proteinExistence type="inferred from homology"/>
<dbReference type="InterPro" id="IPR036038">
    <property type="entry name" value="Aminotransferase-like"/>
</dbReference>
<comment type="function">
    <text evidence="2 17">Acts on leucine, isoleucine and valine.</text>
</comment>
<keyword evidence="9 17" id="KW-0808">Transferase</keyword>
<evidence type="ECO:0000256" key="12">
    <source>
        <dbReference type="ARBA" id="ARBA00048212"/>
    </source>
</evidence>
<comment type="pathway">
    <text evidence="4 17">Amino-acid biosynthesis; L-valine biosynthesis; L-valine from pyruvate: step 4/4.</text>
</comment>
<dbReference type="PROSITE" id="PS00770">
    <property type="entry name" value="AA_TRANSFER_CLASS_4"/>
    <property type="match status" value="1"/>
</dbReference>
<dbReference type="CDD" id="cd01557">
    <property type="entry name" value="BCAT_beta_family"/>
    <property type="match status" value="1"/>
</dbReference>
<gene>
    <name evidence="17" type="primary">ilvE</name>
    <name evidence="18" type="ORF">RFV38_02350</name>
</gene>
<comment type="pathway">
    <text evidence="5 17">Amino-acid biosynthesis; L-leucine biosynthesis; L-leucine from 3-methyl-2-oxobutanoate: step 4/4.</text>
</comment>
<keyword evidence="19" id="KW-1185">Reference proteome</keyword>
<evidence type="ECO:0000256" key="13">
    <source>
        <dbReference type="ARBA" id="ARBA00048798"/>
    </source>
</evidence>
<protein>
    <recommendedName>
        <fullName evidence="17">Branched-chain-amino-acid aminotransferase</fullName>
        <shortName evidence="17">BCAT</shortName>
        <ecNumber evidence="17">2.6.1.42</ecNumber>
    </recommendedName>
</protein>
<sequence>MINTGKIWFNGELKEHDEAKVHVLSHVLHYGSGCFEGIRLYKLRNGKSAVFRLKEHVDRLFDSCKIYRMEVPYSKDEFMKAIVDTIKVNDLKSGYIRPLIFRGYNQLGVNPLCNPVESMIAAWEWGAYLGEEGLKNGIKVCVSSWRRPAPNTLPALAKASGNYLSSQLIKMEALEMGFEEGIALDYLGNISEGSGENIFLVKNGELLTPPMASSSLAGITRDVVVNIAKDLGITVKYETLPREFLYLADEIFLTGTAAEITPVSSVDNIKVGEGTRGEITKKIQDEFFKIAEGMNEKYKNWLTIIE</sequence>
<evidence type="ECO:0000256" key="1">
    <source>
        <dbReference type="ARBA" id="ARBA00001933"/>
    </source>
</evidence>
<dbReference type="InterPro" id="IPR018300">
    <property type="entry name" value="Aminotrans_IV_CS"/>
</dbReference>
<keyword evidence="11 17" id="KW-0100">Branched-chain amino acid biosynthesis</keyword>
<dbReference type="InterPro" id="IPR043131">
    <property type="entry name" value="BCAT-like_N"/>
</dbReference>
<evidence type="ECO:0000256" key="17">
    <source>
        <dbReference type="RuleBase" id="RU364094"/>
    </source>
</evidence>
<dbReference type="SUPFAM" id="SSF56752">
    <property type="entry name" value="D-aminoacid aminotransferase-like PLP-dependent enzymes"/>
    <property type="match status" value="1"/>
</dbReference>
<comment type="caution">
    <text evidence="18">The sequence shown here is derived from an EMBL/GenBank/DDBJ whole genome shotgun (WGS) entry which is preliminary data.</text>
</comment>
<evidence type="ECO:0000256" key="3">
    <source>
        <dbReference type="ARBA" id="ARBA00004824"/>
    </source>
</evidence>
<dbReference type="EMBL" id="JAVIKH010000002">
    <property type="protein sequence ID" value="MDX8335344.1"/>
    <property type="molecule type" value="Genomic_DNA"/>
</dbReference>
<organism evidence="18 19">
    <name type="scientific">Candidatus Cetobacterium colombiensis</name>
    <dbReference type="NCBI Taxonomy" id="3073100"/>
    <lineage>
        <taxon>Bacteria</taxon>
        <taxon>Fusobacteriati</taxon>
        <taxon>Fusobacteriota</taxon>
        <taxon>Fusobacteriia</taxon>
        <taxon>Fusobacteriales</taxon>
        <taxon>Fusobacteriaceae</taxon>
        <taxon>Cetobacterium</taxon>
    </lineage>
</organism>
<dbReference type="NCBIfam" id="TIGR01122">
    <property type="entry name" value="ilvE_I"/>
    <property type="match status" value="1"/>
</dbReference>
<name>A0ABU4W7X7_9FUSO</name>
<evidence type="ECO:0000256" key="10">
    <source>
        <dbReference type="ARBA" id="ARBA00022898"/>
    </source>
</evidence>
<evidence type="ECO:0000256" key="15">
    <source>
        <dbReference type="RuleBase" id="RU004106"/>
    </source>
</evidence>
<keyword evidence="7 17" id="KW-0032">Aminotransferase</keyword>
<dbReference type="Gene3D" id="3.30.470.10">
    <property type="match status" value="1"/>
</dbReference>
<dbReference type="RefSeq" id="WP_320312751.1">
    <property type="nucleotide sequence ID" value="NZ_JAVIKH010000002.1"/>
</dbReference>
<dbReference type="InterPro" id="IPR043132">
    <property type="entry name" value="BCAT-like_C"/>
</dbReference>
<accession>A0ABU4W7X7</accession>
<keyword evidence="10 16" id="KW-0663">Pyridoxal phosphate</keyword>
<dbReference type="InterPro" id="IPR050571">
    <property type="entry name" value="Class-IV_PLP-Dep_Aminotrnsfr"/>
</dbReference>
<dbReference type="InterPro" id="IPR001544">
    <property type="entry name" value="Aminotrans_IV"/>
</dbReference>
<dbReference type="PANTHER" id="PTHR42743">
    <property type="entry name" value="AMINO-ACID AMINOTRANSFERASE"/>
    <property type="match status" value="1"/>
</dbReference>
<reference evidence="19" key="1">
    <citation type="submission" date="2023-07" db="EMBL/GenBank/DDBJ databases">
        <authorList>
            <person name="Colorado M.A."/>
            <person name="Villamil L.M."/>
            <person name="Melo J.F."/>
            <person name="Rodriguez J.A."/>
            <person name="Ruiz R.Y."/>
        </authorList>
    </citation>
    <scope>NUCLEOTIDE SEQUENCE [LARGE SCALE GENOMIC DNA]</scope>
    <source>
        <strain evidence="19">C33</strain>
    </source>
</reference>
<evidence type="ECO:0000256" key="9">
    <source>
        <dbReference type="ARBA" id="ARBA00022679"/>
    </source>
</evidence>
<dbReference type="InterPro" id="IPR033939">
    <property type="entry name" value="BCAT_family"/>
</dbReference>
<comment type="similarity">
    <text evidence="6 15">Belongs to the class-IV pyridoxal-phosphate-dependent aminotransferase family.</text>
</comment>
<dbReference type="EC" id="2.6.1.42" evidence="17"/>
<dbReference type="NCBIfam" id="NF005146">
    <property type="entry name" value="PRK06606.1"/>
    <property type="match status" value="1"/>
</dbReference>
<evidence type="ECO:0000256" key="5">
    <source>
        <dbReference type="ARBA" id="ARBA00005072"/>
    </source>
</evidence>
<dbReference type="GO" id="GO:0004084">
    <property type="term" value="F:branched-chain-amino-acid transaminase activity"/>
    <property type="evidence" value="ECO:0007669"/>
    <property type="project" value="UniProtKB-EC"/>
</dbReference>
<dbReference type="PANTHER" id="PTHR42743:SF11">
    <property type="entry name" value="AMINODEOXYCHORISMATE LYASE"/>
    <property type="match status" value="1"/>
</dbReference>
<dbReference type="InterPro" id="IPR005785">
    <property type="entry name" value="B_amino_transI"/>
</dbReference>
<dbReference type="Pfam" id="PF01063">
    <property type="entry name" value="Aminotran_4"/>
    <property type="match status" value="1"/>
</dbReference>
<evidence type="ECO:0000313" key="19">
    <source>
        <dbReference type="Proteomes" id="UP001279681"/>
    </source>
</evidence>
<evidence type="ECO:0000313" key="18">
    <source>
        <dbReference type="EMBL" id="MDX8335344.1"/>
    </source>
</evidence>
<evidence type="ECO:0000256" key="11">
    <source>
        <dbReference type="ARBA" id="ARBA00023304"/>
    </source>
</evidence>
<evidence type="ECO:0000256" key="2">
    <source>
        <dbReference type="ARBA" id="ARBA00003109"/>
    </source>
</evidence>
<comment type="pathway">
    <text evidence="3 17">Amino-acid biosynthesis; L-isoleucine biosynthesis; L-isoleucine from 2-oxobutanoate: step 4/4.</text>
</comment>
<evidence type="ECO:0000256" key="14">
    <source>
        <dbReference type="ARBA" id="ARBA00049229"/>
    </source>
</evidence>
<evidence type="ECO:0000256" key="4">
    <source>
        <dbReference type="ARBA" id="ARBA00004931"/>
    </source>
</evidence>
<comment type="cofactor">
    <cofactor evidence="1 16">
        <name>pyridoxal 5'-phosphate</name>
        <dbReference type="ChEBI" id="CHEBI:597326"/>
    </cofactor>
</comment>